<sequence length="160" mass="17458">MADGKIGVLFVCLGNICRSPSAEGVFRQLAEQAGLLEALEIDSCGTGGWHVGKQPDSRAMAAAARRGIDLSGLRARQFEPADLDRFDYIVTMDRANLADVRDVWRQNGGTEPRLFLEFGRAGAGEVPDPYYGGEDGFEQVLDLIQDASEGLLRDIRERLA</sequence>
<evidence type="ECO:0000313" key="7">
    <source>
        <dbReference type="EMBL" id="SFJ72430.1"/>
    </source>
</evidence>
<keyword evidence="4" id="KW-0904">Protein phosphatase</keyword>
<dbReference type="CDD" id="cd16343">
    <property type="entry name" value="LMWPTP"/>
    <property type="match status" value="1"/>
</dbReference>
<dbReference type="InterPro" id="IPR017867">
    <property type="entry name" value="Tyr_phospatase_low_mol_wt"/>
</dbReference>
<dbReference type="SMART" id="SM00226">
    <property type="entry name" value="LMWPc"/>
    <property type="match status" value="1"/>
</dbReference>
<dbReference type="PRINTS" id="PR00719">
    <property type="entry name" value="LMWPTPASE"/>
</dbReference>
<dbReference type="EC" id="3.1.3.48" evidence="2"/>
<dbReference type="PANTHER" id="PTHR11717:SF7">
    <property type="entry name" value="LOW MOLECULAR WEIGHT PHOSPHOTYROSINE PROTEIN PHOSPHATASE"/>
    <property type="match status" value="1"/>
</dbReference>
<evidence type="ECO:0000256" key="3">
    <source>
        <dbReference type="ARBA" id="ARBA00022801"/>
    </source>
</evidence>
<dbReference type="Proteomes" id="UP000199445">
    <property type="component" value="Unassembled WGS sequence"/>
</dbReference>
<dbReference type="FunFam" id="3.40.50.2300:FF:000113">
    <property type="entry name" value="Low molecular weight protein-tyrosine-phosphatase"/>
    <property type="match status" value="1"/>
</dbReference>
<feature type="active site" evidence="5">
    <location>
        <position position="18"/>
    </location>
</feature>
<keyword evidence="3" id="KW-0378">Hydrolase</keyword>
<protein>
    <recommendedName>
        <fullName evidence="2">protein-tyrosine-phosphatase</fullName>
        <ecNumber evidence="2">3.1.3.48</ecNumber>
    </recommendedName>
</protein>
<dbReference type="RefSeq" id="WP_091703442.1">
    <property type="nucleotide sequence ID" value="NZ_BMYN01000004.1"/>
</dbReference>
<evidence type="ECO:0000313" key="8">
    <source>
        <dbReference type="Proteomes" id="UP000199445"/>
    </source>
</evidence>
<dbReference type="PANTHER" id="PTHR11717">
    <property type="entry name" value="LOW MOLECULAR WEIGHT PROTEIN TYROSINE PHOSPHATASE"/>
    <property type="match status" value="1"/>
</dbReference>
<evidence type="ECO:0000259" key="6">
    <source>
        <dbReference type="SMART" id="SM00226"/>
    </source>
</evidence>
<gene>
    <name evidence="7" type="ORF">SAMN05216429_10594</name>
</gene>
<reference evidence="7 8" key="1">
    <citation type="submission" date="2016-10" db="EMBL/GenBank/DDBJ databases">
        <authorList>
            <person name="de Groot N.N."/>
        </authorList>
    </citation>
    <scope>NUCLEOTIDE SEQUENCE [LARGE SCALE GENOMIC DNA]</scope>
    <source>
        <strain evidence="7 8">IBRC-M 10445</strain>
    </source>
</reference>
<feature type="active site" description="Nucleophile" evidence="5">
    <location>
        <position position="12"/>
    </location>
</feature>
<feature type="domain" description="Phosphotyrosine protein phosphatase I" evidence="6">
    <location>
        <begin position="6"/>
        <end position="154"/>
    </location>
</feature>
<dbReference type="Pfam" id="PF01451">
    <property type="entry name" value="LMWPc"/>
    <property type="match status" value="1"/>
</dbReference>
<evidence type="ECO:0000256" key="1">
    <source>
        <dbReference type="ARBA" id="ARBA00011063"/>
    </source>
</evidence>
<dbReference type="EMBL" id="FOSC01000005">
    <property type="protein sequence ID" value="SFJ72430.1"/>
    <property type="molecule type" value="Genomic_DNA"/>
</dbReference>
<dbReference type="GO" id="GO:0004725">
    <property type="term" value="F:protein tyrosine phosphatase activity"/>
    <property type="evidence" value="ECO:0007669"/>
    <property type="project" value="UniProtKB-EC"/>
</dbReference>
<evidence type="ECO:0000256" key="5">
    <source>
        <dbReference type="PIRSR" id="PIRSR617867-1"/>
    </source>
</evidence>
<evidence type="ECO:0000256" key="4">
    <source>
        <dbReference type="ARBA" id="ARBA00022912"/>
    </source>
</evidence>
<comment type="similarity">
    <text evidence="1">Belongs to the low molecular weight phosphotyrosine protein phosphatase family.</text>
</comment>
<accession>A0A1I3TP94</accession>
<dbReference type="InterPro" id="IPR050438">
    <property type="entry name" value="LMW_PTPase"/>
</dbReference>
<dbReference type="InterPro" id="IPR023485">
    <property type="entry name" value="Ptyr_pPase"/>
</dbReference>
<feature type="active site" description="Proton donor" evidence="5">
    <location>
        <position position="128"/>
    </location>
</feature>
<dbReference type="InterPro" id="IPR036196">
    <property type="entry name" value="Ptyr_pPase_sf"/>
</dbReference>
<name>A0A1I3TP94_9GAMM</name>
<dbReference type="OrthoDB" id="9784339at2"/>
<proteinExistence type="inferred from homology"/>
<dbReference type="SUPFAM" id="SSF52788">
    <property type="entry name" value="Phosphotyrosine protein phosphatases I"/>
    <property type="match status" value="1"/>
</dbReference>
<dbReference type="AlphaFoldDB" id="A0A1I3TP94"/>
<organism evidence="7 8">
    <name type="scientific">Marinobacter persicus</name>
    <dbReference type="NCBI Taxonomy" id="930118"/>
    <lineage>
        <taxon>Bacteria</taxon>
        <taxon>Pseudomonadati</taxon>
        <taxon>Pseudomonadota</taxon>
        <taxon>Gammaproteobacteria</taxon>
        <taxon>Pseudomonadales</taxon>
        <taxon>Marinobacteraceae</taxon>
        <taxon>Marinobacter</taxon>
    </lineage>
</organism>
<keyword evidence="8" id="KW-1185">Reference proteome</keyword>
<dbReference type="Gene3D" id="3.40.50.2300">
    <property type="match status" value="1"/>
</dbReference>
<evidence type="ECO:0000256" key="2">
    <source>
        <dbReference type="ARBA" id="ARBA00013064"/>
    </source>
</evidence>